<evidence type="ECO:0000313" key="1">
    <source>
        <dbReference type="EMBL" id="CAE0547077.1"/>
    </source>
</evidence>
<reference evidence="1" key="1">
    <citation type="submission" date="2021-01" db="EMBL/GenBank/DDBJ databases">
        <authorList>
            <person name="Corre E."/>
            <person name="Pelletier E."/>
            <person name="Niang G."/>
            <person name="Scheremetjew M."/>
            <person name="Finn R."/>
            <person name="Kale V."/>
            <person name="Holt S."/>
            <person name="Cochrane G."/>
            <person name="Meng A."/>
            <person name="Brown T."/>
            <person name="Cohen L."/>
        </authorList>
    </citation>
    <scope>NUCLEOTIDE SEQUENCE</scope>
    <source>
        <strain evidence="1">379</strain>
    </source>
</reference>
<gene>
    <name evidence="1" type="ORF">EHUX00137_LOCUS15993</name>
</gene>
<dbReference type="EMBL" id="HBIR01021012">
    <property type="protein sequence ID" value="CAE0547077.1"/>
    <property type="molecule type" value="Transcribed_RNA"/>
</dbReference>
<organism evidence="1">
    <name type="scientific">Emiliania huxleyi</name>
    <name type="common">Coccolithophore</name>
    <name type="synonym">Pontosphaera huxleyi</name>
    <dbReference type="NCBI Taxonomy" id="2903"/>
    <lineage>
        <taxon>Eukaryota</taxon>
        <taxon>Haptista</taxon>
        <taxon>Haptophyta</taxon>
        <taxon>Prymnesiophyceae</taxon>
        <taxon>Isochrysidales</taxon>
        <taxon>Noelaerhabdaceae</taxon>
        <taxon>Emiliania</taxon>
    </lineage>
</organism>
<protein>
    <submittedName>
        <fullName evidence="1">Uncharacterized protein</fullName>
    </submittedName>
</protein>
<accession>A0A7S3WBM5</accession>
<name>A0A7S3WBM5_EMIHU</name>
<dbReference type="AlphaFoldDB" id="A0A7S3WBM5"/>
<sequence length="135" mass="13561">MEQLESLALLYESDCRPRAVRAADAFHLRRTWPCLSALPPIYPPSPPPTVAAAAAAAAAQLLLPPPSSSGWRSASFGLAAAGAGVACSALPRMLAVTACAAFAGALARAIDAASALADRSAGEALLISPAPLRAS</sequence>
<proteinExistence type="predicted"/>